<comment type="caution">
    <text evidence="1">The sequence shown here is derived from an EMBL/GenBank/DDBJ whole genome shotgun (WGS) entry which is preliminary data.</text>
</comment>
<proteinExistence type="predicted"/>
<gene>
    <name evidence="1" type="ORF">FWK35_00009867</name>
</gene>
<protein>
    <submittedName>
        <fullName evidence="1">Uncharacterized protein</fullName>
    </submittedName>
</protein>
<evidence type="ECO:0000313" key="2">
    <source>
        <dbReference type="Proteomes" id="UP000478052"/>
    </source>
</evidence>
<reference evidence="1 2" key="1">
    <citation type="submission" date="2019-08" db="EMBL/GenBank/DDBJ databases">
        <title>Whole genome of Aphis craccivora.</title>
        <authorList>
            <person name="Voronova N.V."/>
            <person name="Shulinski R.S."/>
            <person name="Bandarenka Y.V."/>
            <person name="Zhorov D.G."/>
            <person name="Warner D."/>
        </authorList>
    </citation>
    <scope>NUCLEOTIDE SEQUENCE [LARGE SCALE GENOMIC DNA]</scope>
    <source>
        <strain evidence="1">180601</strain>
        <tissue evidence="1">Whole Body</tissue>
    </source>
</reference>
<sequence length="82" mass="9302">MNPLPVRKQLSKNLKGSLFLALAQSDYQPSHDYHTRLKNNNDLNIPHNKTVFCNQSSIIKANMIRYGTTSTSFISCIMKTDS</sequence>
<name>A0A6G0YR94_APHCR</name>
<dbReference type="Proteomes" id="UP000478052">
    <property type="component" value="Unassembled WGS sequence"/>
</dbReference>
<evidence type="ECO:0000313" key="1">
    <source>
        <dbReference type="EMBL" id="KAF0760076.1"/>
    </source>
</evidence>
<dbReference type="AlphaFoldDB" id="A0A6G0YR94"/>
<organism evidence="1 2">
    <name type="scientific">Aphis craccivora</name>
    <name type="common">Cowpea aphid</name>
    <dbReference type="NCBI Taxonomy" id="307492"/>
    <lineage>
        <taxon>Eukaryota</taxon>
        <taxon>Metazoa</taxon>
        <taxon>Ecdysozoa</taxon>
        <taxon>Arthropoda</taxon>
        <taxon>Hexapoda</taxon>
        <taxon>Insecta</taxon>
        <taxon>Pterygota</taxon>
        <taxon>Neoptera</taxon>
        <taxon>Paraneoptera</taxon>
        <taxon>Hemiptera</taxon>
        <taxon>Sternorrhyncha</taxon>
        <taxon>Aphidomorpha</taxon>
        <taxon>Aphidoidea</taxon>
        <taxon>Aphididae</taxon>
        <taxon>Aphidini</taxon>
        <taxon>Aphis</taxon>
        <taxon>Aphis</taxon>
    </lineage>
</organism>
<keyword evidence="2" id="KW-1185">Reference proteome</keyword>
<dbReference type="EMBL" id="VUJU01002795">
    <property type="protein sequence ID" value="KAF0760076.1"/>
    <property type="molecule type" value="Genomic_DNA"/>
</dbReference>
<accession>A0A6G0YR94</accession>